<dbReference type="InterPro" id="IPR029063">
    <property type="entry name" value="SAM-dependent_MTases_sf"/>
</dbReference>
<organism evidence="4 5">
    <name type="scientific">Streptomyces niveiscabiei</name>
    <dbReference type="NCBI Taxonomy" id="164115"/>
    <lineage>
        <taxon>Bacteria</taxon>
        <taxon>Bacillati</taxon>
        <taxon>Actinomycetota</taxon>
        <taxon>Actinomycetes</taxon>
        <taxon>Kitasatosporales</taxon>
        <taxon>Streptomycetaceae</taxon>
        <taxon>Streptomyces</taxon>
    </lineage>
</organism>
<gene>
    <name evidence="4" type="ORF">ACKI18_02005</name>
</gene>
<dbReference type="GO" id="GO:0008168">
    <property type="term" value="F:methyltransferase activity"/>
    <property type="evidence" value="ECO:0007669"/>
    <property type="project" value="UniProtKB-KW"/>
</dbReference>
<dbReference type="Gene3D" id="3.40.50.150">
    <property type="entry name" value="Vaccinia Virus protein VP39"/>
    <property type="match status" value="1"/>
</dbReference>
<dbReference type="CDD" id="cd02440">
    <property type="entry name" value="AdoMet_MTases"/>
    <property type="match status" value="1"/>
</dbReference>
<dbReference type="Pfam" id="PF13649">
    <property type="entry name" value="Methyltransf_25"/>
    <property type="match status" value="1"/>
</dbReference>
<sequence>MSVSVQQYDDIGETYEGFKSLPMARWAECPSFLAMLGDVRGKSVLDLACGTGFYSRQIKRLGAAEVLGADVSPAMVEAARVIEERVPLGVRYAVADVTRLPVPERPFDVASAVYLLNYAEDAAEMEEMCRSVRRSLAPGGRFFVLTQAPGYRFEGPSMAKYGFTYEPVALSPIGPRVRIVAQLAPPVEFVTSYPRREVFEQSLRRAGFADVTWVPLHVSEEGMRERGTEFWADFLANPPLVMLHCTAV</sequence>
<proteinExistence type="predicted"/>
<keyword evidence="5" id="KW-1185">Reference proteome</keyword>
<dbReference type="Proteomes" id="UP001631957">
    <property type="component" value="Unassembled WGS sequence"/>
</dbReference>
<dbReference type="EC" id="2.1.1.-" evidence="4"/>
<reference evidence="4 5" key="1">
    <citation type="submission" date="2024-12" db="EMBL/GenBank/DDBJ databases">
        <title>Forecasting of Potato common scab and diversities of Pathogenic streptomyces spp. in china.</title>
        <authorList>
            <person name="Handique U."/>
            <person name="Wu J."/>
        </authorList>
    </citation>
    <scope>NUCLEOTIDE SEQUENCE [LARGE SCALE GENOMIC DNA]</scope>
    <source>
        <strain evidence="4 5">ZRIMU1530</strain>
    </source>
</reference>
<comment type="caution">
    <text evidence="4">The sequence shown here is derived from an EMBL/GenBank/DDBJ whole genome shotgun (WGS) entry which is preliminary data.</text>
</comment>
<name>A0ABW9HHF1_9ACTN</name>
<evidence type="ECO:0000259" key="3">
    <source>
        <dbReference type="Pfam" id="PF13649"/>
    </source>
</evidence>
<evidence type="ECO:0000313" key="4">
    <source>
        <dbReference type="EMBL" id="MFM9607475.1"/>
    </source>
</evidence>
<evidence type="ECO:0000256" key="1">
    <source>
        <dbReference type="ARBA" id="ARBA00022603"/>
    </source>
</evidence>
<keyword evidence="2 4" id="KW-0808">Transferase</keyword>
<accession>A0ABW9HHF1</accession>
<protein>
    <submittedName>
        <fullName evidence="4">Class I SAM-dependent methyltransferase</fullName>
        <ecNumber evidence="4">2.1.1.-</ecNumber>
    </submittedName>
</protein>
<evidence type="ECO:0000256" key="2">
    <source>
        <dbReference type="ARBA" id="ARBA00022679"/>
    </source>
</evidence>
<dbReference type="GO" id="GO:0032259">
    <property type="term" value="P:methylation"/>
    <property type="evidence" value="ECO:0007669"/>
    <property type="project" value="UniProtKB-KW"/>
</dbReference>
<dbReference type="RefSeq" id="WP_079056618.1">
    <property type="nucleotide sequence ID" value="NZ_JBJVNI010000001.1"/>
</dbReference>
<evidence type="ECO:0000313" key="5">
    <source>
        <dbReference type="Proteomes" id="UP001631957"/>
    </source>
</evidence>
<dbReference type="PANTHER" id="PTHR43861">
    <property type="entry name" value="TRANS-ACONITATE 2-METHYLTRANSFERASE-RELATED"/>
    <property type="match status" value="1"/>
</dbReference>
<feature type="domain" description="Methyltransferase" evidence="3">
    <location>
        <begin position="44"/>
        <end position="140"/>
    </location>
</feature>
<keyword evidence="1 4" id="KW-0489">Methyltransferase</keyword>
<dbReference type="InterPro" id="IPR041698">
    <property type="entry name" value="Methyltransf_25"/>
</dbReference>
<dbReference type="PANTHER" id="PTHR43861:SF1">
    <property type="entry name" value="TRANS-ACONITATE 2-METHYLTRANSFERASE"/>
    <property type="match status" value="1"/>
</dbReference>
<dbReference type="EMBL" id="JBJVNI010000001">
    <property type="protein sequence ID" value="MFM9607475.1"/>
    <property type="molecule type" value="Genomic_DNA"/>
</dbReference>
<dbReference type="SUPFAM" id="SSF53335">
    <property type="entry name" value="S-adenosyl-L-methionine-dependent methyltransferases"/>
    <property type="match status" value="1"/>
</dbReference>